<feature type="non-terminal residue" evidence="2">
    <location>
        <position position="161"/>
    </location>
</feature>
<reference evidence="2" key="1">
    <citation type="submission" date="2013-08" db="EMBL/GenBank/DDBJ databases">
        <authorList>
            <person name="Mendez C."/>
            <person name="Richter M."/>
            <person name="Ferrer M."/>
            <person name="Sanchez J."/>
        </authorList>
    </citation>
    <scope>NUCLEOTIDE SEQUENCE</scope>
</reference>
<evidence type="ECO:0000259" key="1">
    <source>
        <dbReference type="Pfam" id="PF22700"/>
    </source>
</evidence>
<comment type="caution">
    <text evidence="2">The sequence shown here is derived from an EMBL/GenBank/DDBJ whole genome shotgun (WGS) entry which is preliminary data.</text>
</comment>
<organism evidence="2">
    <name type="scientific">mine drainage metagenome</name>
    <dbReference type="NCBI Taxonomy" id="410659"/>
    <lineage>
        <taxon>unclassified sequences</taxon>
        <taxon>metagenomes</taxon>
        <taxon>ecological metagenomes</taxon>
    </lineage>
</organism>
<dbReference type="FunFam" id="3.30.230.10:FF:000072">
    <property type="entry name" value="Diphosphomevalonate decarboxylase"/>
    <property type="match status" value="1"/>
</dbReference>
<accession>T0Y4A0</accession>
<evidence type="ECO:0000313" key="2">
    <source>
        <dbReference type="EMBL" id="EQD27888.1"/>
    </source>
</evidence>
<dbReference type="Pfam" id="PF22700">
    <property type="entry name" value="MVD-like_N"/>
    <property type="match status" value="1"/>
</dbReference>
<dbReference type="InterPro" id="IPR020568">
    <property type="entry name" value="Ribosomal_Su5_D2-typ_SF"/>
</dbReference>
<dbReference type="SUPFAM" id="SSF54211">
    <property type="entry name" value="Ribosomal protein S5 domain 2-like"/>
    <property type="match status" value="1"/>
</dbReference>
<dbReference type="InterPro" id="IPR014721">
    <property type="entry name" value="Ribsml_uS5_D2-typ_fold_subgr"/>
</dbReference>
<dbReference type="AlphaFoldDB" id="T0Y4A0"/>
<dbReference type="EMBL" id="AUZZ01010969">
    <property type="protein sequence ID" value="EQD27888.1"/>
    <property type="molecule type" value="Genomic_DNA"/>
</dbReference>
<sequence>MAGGAATYEAPPNIALVKYWGVRDPARVLPYNSSLSVTLDRFRSRTSVRFDGDRAEDRCGSNGRPATGPRDGVVRFLDRVRELAGVTARAEVISENNFPTASGLASSASGFAALAGAASRAAGLRMSDRALSQLARLGSGSASRSIFGGFVEWRAGSRPDG</sequence>
<protein>
    <submittedName>
        <fullName evidence="2">Mevalonate diphosphate decarboxylase</fullName>
    </submittedName>
</protein>
<dbReference type="InterPro" id="IPR053859">
    <property type="entry name" value="MVD-like_N"/>
</dbReference>
<dbReference type="PANTHER" id="PTHR10977">
    <property type="entry name" value="DIPHOSPHOMEVALONATE DECARBOXYLASE"/>
    <property type="match status" value="1"/>
</dbReference>
<dbReference type="Gene3D" id="3.30.230.10">
    <property type="match status" value="1"/>
</dbReference>
<dbReference type="PANTHER" id="PTHR10977:SF3">
    <property type="entry name" value="DIPHOSPHOMEVALONATE DECARBOXYLASE"/>
    <property type="match status" value="1"/>
</dbReference>
<name>T0Y4A0_9ZZZZ</name>
<gene>
    <name evidence="2" type="ORF">B2A_15070</name>
</gene>
<proteinExistence type="predicted"/>
<reference evidence="2" key="2">
    <citation type="journal article" date="2014" name="ISME J.">
        <title>Microbial stratification in low pH oxic and suboxic macroscopic growths along an acid mine drainage.</title>
        <authorList>
            <person name="Mendez-Garcia C."/>
            <person name="Mesa V."/>
            <person name="Sprenger R.R."/>
            <person name="Richter M."/>
            <person name="Diez M.S."/>
            <person name="Solano J."/>
            <person name="Bargiela R."/>
            <person name="Golyshina O.V."/>
            <person name="Manteca A."/>
            <person name="Ramos J.L."/>
            <person name="Gallego J.R."/>
            <person name="Llorente I."/>
            <person name="Martins Dos Santos V.A."/>
            <person name="Jensen O.N."/>
            <person name="Pelaez A.I."/>
            <person name="Sanchez J."/>
            <person name="Ferrer M."/>
        </authorList>
    </citation>
    <scope>NUCLEOTIDE SEQUENCE</scope>
</reference>
<feature type="domain" description="Diphosphomevalonate decarboxylase-like N-terminal" evidence="1">
    <location>
        <begin position="10"/>
        <end position="158"/>
    </location>
</feature>